<feature type="region of interest" description="Disordered" evidence="1">
    <location>
        <begin position="118"/>
        <end position="198"/>
    </location>
</feature>
<keyword evidence="2" id="KW-0812">Transmembrane</keyword>
<comment type="caution">
    <text evidence="3">The sequence shown here is derived from an EMBL/GenBank/DDBJ whole genome shotgun (WGS) entry which is preliminary data.</text>
</comment>
<feature type="region of interest" description="Disordered" evidence="1">
    <location>
        <begin position="277"/>
        <end position="306"/>
    </location>
</feature>
<dbReference type="RefSeq" id="XP_014180619.1">
    <property type="nucleotide sequence ID" value="XM_014325144.1"/>
</dbReference>
<evidence type="ECO:0000256" key="1">
    <source>
        <dbReference type="SAM" id="MobiDB-lite"/>
    </source>
</evidence>
<gene>
    <name evidence="3" type="ORF">A1Q1_02199</name>
</gene>
<accession>J6EVY5</accession>
<sequence>MARVPQLYAIPRAQQSQHSQVDDPFSDRSVPSPSDRDLHAPPVHDERNSTNLSSIGGLLLGGGNNKPAFRDEEEYVGVDKNSLHARVMRDMVDSAYEPAYDEPTPNYEMYDDNKARASRSLNKAPAGGYEQPGTPTRANLPKLQMPTPSTPTRQYAQLGPHGPPTPSTPTHPNGNGAPMGHPMFNPTPMHQPQPQRPMPKVLIPHDTGTVVPPNTLPVSPMLAAPPRAHFSPMTPPASPSSKAIGAIEANLNSPLSGFDKMREKGTCFREGEDEVLTSFSPRITGEGRPRPRPRQPGNPNGRKSAFRPLSTVDFWKRMSVVAKTHDPRKESEWMKSKKRSIWKNPMFVIPLALTIIAVIAVIAWGVHKVQNTESQMG</sequence>
<dbReference type="VEuPathDB" id="FungiDB:A1Q1_02199"/>
<dbReference type="AlphaFoldDB" id="J6EVY5"/>
<feature type="compositionally biased region" description="Polar residues" evidence="1">
    <location>
        <begin position="146"/>
        <end position="155"/>
    </location>
</feature>
<feature type="compositionally biased region" description="Basic and acidic residues" evidence="1">
    <location>
        <begin position="34"/>
        <end position="48"/>
    </location>
</feature>
<proteinExistence type="predicted"/>
<dbReference type="HOGENOM" id="CLU_734011_0_0_1"/>
<evidence type="ECO:0000313" key="4">
    <source>
        <dbReference type="Proteomes" id="UP000002748"/>
    </source>
</evidence>
<feature type="region of interest" description="Disordered" evidence="1">
    <location>
        <begin position="1"/>
        <end position="71"/>
    </location>
</feature>
<evidence type="ECO:0000313" key="3">
    <source>
        <dbReference type="EMBL" id="EJT48779.1"/>
    </source>
</evidence>
<evidence type="ECO:0000256" key="2">
    <source>
        <dbReference type="SAM" id="Phobius"/>
    </source>
</evidence>
<dbReference type="KEGG" id="tasa:A1Q1_02199"/>
<dbReference type="EMBL" id="ALBS01000191">
    <property type="protein sequence ID" value="EJT48779.1"/>
    <property type="molecule type" value="Genomic_DNA"/>
</dbReference>
<dbReference type="GeneID" id="25985713"/>
<reference evidence="3 4" key="1">
    <citation type="journal article" date="2012" name="Eukaryot. Cell">
        <title>Draft genome sequence of CBS 2479, the standard type strain of Trichosporon asahii.</title>
        <authorList>
            <person name="Yang R.Y."/>
            <person name="Li H.T."/>
            <person name="Zhu H."/>
            <person name="Zhou G.P."/>
            <person name="Wang M."/>
            <person name="Wang L."/>
        </authorList>
    </citation>
    <scope>NUCLEOTIDE SEQUENCE [LARGE SCALE GENOMIC DNA]</scope>
    <source>
        <strain evidence="4">ATCC 90039 / CBS 2479 / JCM 2466 / KCTC 7840 / NCYC 2677 / UAMH 7654</strain>
    </source>
</reference>
<dbReference type="OrthoDB" id="2596791at2759"/>
<name>J6EVY5_TRIAS</name>
<keyword evidence="2" id="KW-0472">Membrane</keyword>
<protein>
    <submittedName>
        <fullName evidence="3">Uncharacterized protein</fullName>
    </submittedName>
</protein>
<keyword evidence="2" id="KW-1133">Transmembrane helix</keyword>
<feature type="transmembrane region" description="Helical" evidence="2">
    <location>
        <begin position="347"/>
        <end position="367"/>
    </location>
</feature>
<organism evidence="3 4">
    <name type="scientific">Trichosporon asahii var. asahii (strain ATCC 90039 / CBS 2479 / JCM 2466 / KCTC 7840 / NBRC 103889/ NCYC 2677 / UAMH 7654)</name>
    <name type="common">Yeast</name>
    <dbReference type="NCBI Taxonomy" id="1186058"/>
    <lineage>
        <taxon>Eukaryota</taxon>
        <taxon>Fungi</taxon>
        <taxon>Dikarya</taxon>
        <taxon>Basidiomycota</taxon>
        <taxon>Agaricomycotina</taxon>
        <taxon>Tremellomycetes</taxon>
        <taxon>Trichosporonales</taxon>
        <taxon>Trichosporonaceae</taxon>
        <taxon>Trichosporon</taxon>
    </lineage>
</organism>
<dbReference type="Proteomes" id="UP000002748">
    <property type="component" value="Unassembled WGS sequence"/>
</dbReference>